<dbReference type="GO" id="GO:0017056">
    <property type="term" value="F:structural constituent of nuclear pore"/>
    <property type="evidence" value="ECO:0007669"/>
    <property type="project" value="TreeGrafter"/>
</dbReference>
<reference evidence="12" key="3">
    <citation type="submission" date="2023-05" db="EMBL/GenBank/DDBJ databases">
        <authorList>
            <person name="Smith C.H."/>
        </authorList>
    </citation>
    <scope>NUCLEOTIDE SEQUENCE</scope>
    <source>
        <strain evidence="12">CHS0354</strain>
        <tissue evidence="12">Mantle</tissue>
    </source>
</reference>
<dbReference type="PANTHER" id="PTHR13000">
    <property type="entry name" value="NUCLEOPORIN P54"/>
    <property type="match status" value="1"/>
</dbReference>
<keyword evidence="2" id="KW-0813">Transport</keyword>
<comment type="similarity">
    <text evidence="9">Belongs to the NUP54 family.</text>
</comment>
<gene>
    <name evidence="12" type="ORF">CHS0354_012945</name>
</gene>
<evidence type="ECO:0000256" key="9">
    <source>
        <dbReference type="ARBA" id="ARBA00060798"/>
    </source>
</evidence>
<dbReference type="GO" id="GO:0036228">
    <property type="term" value="P:protein localization to nuclear inner membrane"/>
    <property type="evidence" value="ECO:0007669"/>
    <property type="project" value="TreeGrafter"/>
</dbReference>
<dbReference type="InterPro" id="IPR024864">
    <property type="entry name" value="Nup54/Nup57/Nup44"/>
</dbReference>
<evidence type="ECO:0000256" key="5">
    <source>
        <dbReference type="ARBA" id="ARBA00022927"/>
    </source>
</evidence>
<evidence type="ECO:0008006" key="14">
    <source>
        <dbReference type="Google" id="ProtNLM"/>
    </source>
</evidence>
<evidence type="ECO:0000256" key="3">
    <source>
        <dbReference type="ARBA" id="ARBA00022737"/>
    </source>
</evidence>
<comment type="caution">
    <text evidence="12">The sequence shown here is derived from an EMBL/GenBank/DDBJ whole genome shotgun (WGS) entry which is preliminary data.</text>
</comment>
<keyword evidence="5" id="KW-0653">Protein transport</keyword>
<dbReference type="InterPro" id="IPR040985">
    <property type="entry name" value="Nup54_C"/>
</dbReference>
<keyword evidence="4" id="KW-0509">mRNA transport</keyword>
<keyword evidence="7" id="KW-0906">Nuclear pore complex</keyword>
<feature type="domain" description="Nucleoporin Nup54 alpha-helical" evidence="10">
    <location>
        <begin position="441"/>
        <end position="578"/>
    </location>
</feature>
<evidence type="ECO:0000256" key="7">
    <source>
        <dbReference type="ARBA" id="ARBA00023132"/>
    </source>
</evidence>
<reference evidence="12" key="1">
    <citation type="journal article" date="2021" name="Genome Biol. Evol.">
        <title>A High-Quality Reference Genome for a Parasitic Bivalve with Doubly Uniparental Inheritance (Bivalvia: Unionida).</title>
        <authorList>
            <person name="Smith C.H."/>
        </authorList>
    </citation>
    <scope>NUCLEOTIDE SEQUENCE</scope>
    <source>
        <strain evidence="12">CHS0354</strain>
    </source>
</reference>
<dbReference type="AlphaFoldDB" id="A0AAE0VHC0"/>
<keyword evidence="8" id="KW-0539">Nucleus</keyword>
<dbReference type="EMBL" id="JAEAOA010000779">
    <property type="protein sequence ID" value="KAK3576887.1"/>
    <property type="molecule type" value="Genomic_DNA"/>
</dbReference>
<dbReference type="InterPro" id="IPR025712">
    <property type="entry name" value="Nup54_alpha-helical_dom"/>
</dbReference>
<evidence type="ECO:0000256" key="8">
    <source>
        <dbReference type="ARBA" id="ARBA00023242"/>
    </source>
</evidence>
<dbReference type="GO" id="GO:0044613">
    <property type="term" value="C:nuclear pore central transport channel"/>
    <property type="evidence" value="ECO:0007669"/>
    <property type="project" value="TreeGrafter"/>
</dbReference>
<evidence type="ECO:0000256" key="4">
    <source>
        <dbReference type="ARBA" id="ARBA00022816"/>
    </source>
</evidence>
<name>A0AAE0VHC0_9BIVA</name>
<feature type="domain" description="Nup54 C-terminal interacting" evidence="11">
    <location>
        <begin position="593"/>
        <end position="631"/>
    </location>
</feature>
<evidence type="ECO:0000256" key="2">
    <source>
        <dbReference type="ARBA" id="ARBA00022448"/>
    </source>
</evidence>
<dbReference type="PANTHER" id="PTHR13000:SF0">
    <property type="entry name" value="NUCLEOPORIN P54"/>
    <property type="match status" value="1"/>
</dbReference>
<evidence type="ECO:0000313" key="13">
    <source>
        <dbReference type="Proteomes" id="UP001195483"/>
    </source>
</evidence>
<protein>
    <recommendedName>
        <fullName evidence="14">Nucleoporin p54</fullName>
    </recommendedName>
</protein>
<dbReference type="FunFam" id="1.20.5.490:FF:000003">
    <property type="entry name" value="nucleoporin p54 isoform X1"/>
    <property type="match status" value="1"/>
</dbReference>
<dbReference type="Gene3D" id="1.20.5.170">
    <property type="match status" value="1"/>
</dbReference>
<reference evidence="12" key="2">
    <citation type="journal article" date="2021" name="Genome Biol. Evol.">
        <title>Developing a high-quality reference genome for a parasitic bivalve with doubly uniparental inheritance (Bivalvia: Unionida).</title>
        <authorList>
            <person name="Smith C.H."/>
        </authorList>
    </citation>
    <scope>NUCLEOTIDE SEQUENCE</scope>
    <source>
        <strain evidence="12">CHS0354</strain>
        <tissue evidence="12">Mantle</tissue>
    </source>
</reference>
<sequence length="645" mass="67954">MSGFSFGTPATQSSMFSSAASTPAFTGFGQPVTSTGFTGFGTSTSTAAPTTSAAFTGFGGFGTTTQASTGGFGGTGTGFAGFGTGGTSTGTGFTGFGSGGTSTGFGTGGTGTGFGTGLTGTGFGTGGTGTGFGTGNTGTGFGTGLTGTGFGTGGTSTGFGTGGTGTGFGTGITSTGFGTGLGSTSGFGTGGSTTGFGTSTLGFGTGGTTSAFGTGLGSTAFGTGGSQFGAFGTGTTGLLGTQQQQQQQQQPDALTIMAQAVSLPQIFGDERDVIIAKWNQLQALWGTGRGFFNQNQSVPFTPDNPFCKFKAVGYSCLPTAKNEEGFFCIIIKRDVETMKAHQTQAIDVLHKTFGSKPNYTVCVEAVNPCPDNKSELVVYVLDRPQSGPTKRVPATDIYDFLMNPANAMVKSQLLNQLDADKFYPKTSMSPEQLKQYLDTQPAGIDPLLWKQAIFDNPDAEQLIPVPMIGFKELHTRLKQQEQQTRLHQQRLDLIAEDLSDSQTKHSNMLAKLEDYKRKQLELGHRLLKVIVRQEFSRKMGFAIQAEEEQLRVKLETLQVELNHPTQFKGRLNELMSQIRMQNHLSATKPDVNYQMEPSLQLEIKQILKQQQEGLHHLIQIIKEDAQDINMIEQSLIDSRASVSKS</sequence>
<proteinExistence type="inferred from homology"/>
<evidence type="ECO:0000259" key="11">
    <source>
        <dbReference type="Pfam" id="PF18437"/>
    </source>
</evidence>
<evidence type="ECO:0000256" key="1">
    <source>
        <dbReference type="ARBA" id="ARBA00004567"/>
    </source>
</evidence>
<organism evidence="12 13">
    <name type="scientific">Potamilus streckersoni</name>
    <dbReference type="NCBI Taxonomy" id="2493646"/>
    <lineage>
        <taxon>Eukaryota</taxon>
        <taxon>Metazoa</taxon>
        <taxon>Spiralia</taxon>
        <taxon>Lophotrochozoa</taxon>
        <taxon>Mollusca</taxon>
        <taxon>Bivalvia</taxon>
        <taxon>Autobranchia</taxon>
        <taxon>Heteroconchia</taxon>
        <taxon>Palaeoheterodonta</taxon>
        <taxon>Unionida</taxon>
        <taxon>Unionoidea</taxon>
        <taxon>Unionidae</taxon>
        <taxon>Ambleminae</taxon>
        <taxon>Lampsilini</taxon>
        <taxon>Potamilus</taxon>
    </lineage>
</organism>
<dbReference type="GO" id="GO:0051028">
    <property type="term" value="P:mRNA transport"/>
    <property type="evidence" value="ECO:0007669"/>
    <property type="project" value="UniProtKB-KW"/>
</dbReference>
<dbReference type="Gene3D" id="1.20.5.490">
    <property type="entry name" value="Single helix bin"/>
    <property type="match status" value="1"/>
</dbReference>
<keyword evidence="3" id="KW-0677">Repeat</keyword>
<dbReference type="Proteomes" id="UP001195483">
    <property type="component" value="Unassembled WGS sequence"/>
</dbReference>
<dbReference type="GO" id="GO:0006999">
    <property type="term" value="P:nuclear pore organization"/>
    <property type="evidence" value="ECO:0007669"/>
    <property type="project" value="TreeGrafter"/>
</dbReference>
<comment type="subcellular location">
    <subcellularLocation>
        <location evidence="1">Nucleus</location>
        <location evidence="1">Nuclear pore complex</location>
    </subcellularLocation>
</comment>
<dbReference type="GO" id="GO:0006607">
    <property type="term" value="P:NLS-bearing protein import into nucleus"/>
    <property type="evidence" value="ECO:0007669"/>
    <property type="project" value="TreeGrafter"/>
</dbReference>
<evidence type="ECO:0000259" key="10">
    <source>
        <dbReference type="Pfam" id="PF13874"/>
    </source>
</evidence>
<keyword evidence="13" id="KW-1185">Reference proteome</keyword>
<dbReference type="Pfam" id="PF18437">
    <property type="entry name" value="Nup54_C"/>
    <property type="match status" value="1"/>
</dbReference>
<evidence type="ECO:0000313" key="12">
    <source>
        <dbReference type="EMBL" id="KAK3576887.1"/>
    </source>
</evidence>
<dbReference type="Pfam" id="PF13874">
    <property type="entry name" value="Nup54"/>
    <property type="match status" value="1"/>
</dbReference>
<keyword evidence="6" id="KW-0811">Translocation</keyword>
<accession>A0AAE0VHC0</accession>
<evidence type="ECO:0000256" key="6">
    <source>
        <dbReference type="ARBA" id="ARBA00023010"/>
    </source>
</evidence>